<proteinExistence type="predicted"/>
<feature type="compositionally biased region" description="Basic and acidic residues" evidence="1">
    <location>
        <begin position="10"/>
        <end position="19"/>
    </location>
</feature>
<keyword evidence="3" id="KW-1185">Reference proteome</keyword>
<accession>A0A835UVD8</accession>
<gene>
    <name evidence="2" type="ORF">HPP92_015732</name>
</gene>
<organism evidence="2 3">
    <name type="scientific">Vanilla planifolia</name>
    <name type="common">Vanilla</name>
    <dbReference type="NCBI Taxonomy" id="51239"/>
    <lineage>
        <taxon>Eukaryota</taxon>
        <taxon>Viridiplantae</taxon>
        <taxon>Streptophyta</taxon>
        <taxon>Embryophyta</taxon>
        <taxon>Tracheophyta</taxon>
        <taxon>Spermatophyta</taxon>
        <taxon>Magnoliopsida</taxon>
        <taxon>Liliopsida</taxon>
        <taxon>Asparagales</taxon>
        <taxon>Orchidaceae</taxon>
        <taxon>Vanilloideae</taxon>
        <taxon>Vanilleae</taxon>
        <taxon>Vanilla</taxon>
    </lineage>
</organism>
<comment type="caution">
    <text evidence="2">The sequence shown here is derived from an EMBL/GenBank/DDBJ whole genome shotgun (WGS) entry which is preliminary data.</text>
</comment>
<feature type="compositionally biased region" description="Polar residues" evidence="1">
    <location>
        <begin position="31"/>
        <end position="40"/>
    </location>
</feature>
<evidence type="ECO:0000256" key="1">
    <source>
        <dbReference type="SAM" id="MobiDB-lite"/>
    </source>
</evidence>
<sequence length="154" mass="16543">MARSVPVARDSGEEAERTAAGRRMPKLRSSLRGTSLTQMRSPRVRDRGSDGETLGPVRAAEGARHLRAGGSGAGCPTGAWGPGKRLVGSISRRWEAGPGAGGLSLLSRRAGPCWRKRGGPSSQLKVVLTAASFANAVYERLLYRRQMTRPRHLR</sequence>
<dbReference type="AlphaFoldDB" id="A0A835UVD8"/>
<evidence type="ECO:0000313" key="3">
    <source>
        <dbReference type="Proteomes" id="UP000636800"/>
    </source>
</evidence>
<name>A0A835UVD8_VANPL</name>
<evidence type="ECO:0000313" key="2">
    <source>
        <dbReference type="EMBL" id="KAG0473875.1"/>
    </source>
</evidence>
<dbReference type="OrthoDB" id="5322100at2759"/>
<protein>
    <submittedName>
        <fullName evidence="2">Uncharacterized protein</fullName>
    </submittedName>
</protein>
<reference evidence="2 3" key="1">
    <citation type="journal article" date="2020" name="Nat. Food">
        <title>A phased Vanilla planifolia genome enables genetic improvement of flavour and production.</title>
        <authorList>
            <person name="Hasing T."/>
            <person name="Tang H."/>
            <person name="Brym M."/>
            <person name="Khazi F."/>
            <person name="Huang T."/>
            <person name="Chambers A.H."/>
        </authorList>
    </citation>
    <scope>NUCLEOTIDE SEQUENCE [LARGE SCALE GENOMIC DNA]</scope>
    <source>
        <tissue evidence="2">Leaf</tissue>
    </source>
</reference>
<dbReference type="EMBL" id="JADCNL010000007">
    <property type="protein sequence ID" value="KAG0473875.1"/>
    <property type="molecule type" value="Genomic_DNA"/>
</dbReference>
<feature type="region of interest" description="Disordered" evidence="1">
    <location>
        <begin position="1"/>
        <end position="55"/>
    </location>
</feature>
<dbReference type="Proteomes" id="UP000636800">
    <property type="component" value="Chromosome 7"/>
</dbReference>